<dbReference type="AlphaFoldDB" id="A0A0A9CYN1"/>
<organism evidence="2">
    <name type="scientific">Arundo donax</name>
    <name type="common">Giant reed</name>
    <name type="synonym">Donax arundinaceus</name>
    <dbReference type="NCBI Taxonomy" id="35708"/>
    <lineage>
        <taxon>Eukaryota</taxon>
        <taxon>Viridiplantae</taxon>
        <taxon>Streptophyta</taxon>
        <taxon>Embryophyta</taxon>
        <taxon>Tracheophyta</taxon>
        <taxon>Spermatophyta</taxon>
        <taxon>Magnoliopsida</taxon>
        <taxon>Liliopsida</taxon>
        <taxon>Poales</taxon>
        <taxon>Poaceae</taxon>
        <taxon>PACMAD clade</taxon>
        <taxon>Arundinoideae</taxon>
        <taxon>Arundineae</taxon>
        <taxon>Arundo</taxon>
    </lineage>
</organism>
<feature type="region of interest" description="Disordered" evidence="1">
    <location>
        <begin position="136"/>
        <end position="167"/>
    </location>
</feature>
<feature type="region of interest" description="Disordered" evidence="1">
    <location>
        <begin position="1"/>
        <end position="89"/>
    </location>
</feature>
<accession>A0A0A9CYN1</accession>
<evidence type="ECO:0000313" key="2">
    <source>
        <dbReference type="EMBL" id="JAD78510.1"/>
    </source>
</evidence>
<reference evidence="2" key="2">
    <citation type="journal article" date="2015" name="Data Brief">
        <title>Shoot transcriptome of the giant reed, Arundo donax.</title>
        <authorList>
            <person name="Barrero R.A."/>
            <person name="Guerrero F.D."/>
            <person name="Moolhuijzen P."/>
            <person name="Goolsby J.A."/>
            <person name="Tidwell J."/>
            <person name="Bellgard S.E."/>
            <person name="Bellgard M.I."/>
        </authorList>
    </citation>
    <scope>NUCLEOTIDE SEQUENCE</scope>
    <source>
        <tissue evidence="2">Shoot tissue taken approximately 20 cm above the soil surface</tissue>
    </source>
</reference>
<sequence>MVTRTLTGAKTGGCGGGRRRHPHRGGGGSGGGHLHPRRRACSGGRHCRGDDGVGRRPGHGSGGGRHSGRGSGDGHGRLGSGGRSSSDPSAGRWGWDLFFALEIEERLVLVGFGVSGIEEWGGGRAWGRRLRSTEGDGVRKDAGWMSDATLGSGQRGRDRTQAGHASAKGVEEGRRRCGGAMVQCVEEGRRCGAEEEVERAEEELLFLEIVGAVRLD</sequence>
<evidence type="ECO:0000256" key="1">
    <source>
        <dbReference type="SAM" id="MobiDB-lite"/>
    </source>
</evidence>
<reference evidence="2" key="1">
    <citation type="submission" date="2014-09" db="EMBL/GenBank/DDBJ databases">
        <authorList>
            <person name="Magalhaes I.L.F."/>
            <person name="Oliveira U."/>
            <person name="Santos F.R."/>
            <person name="Vidigal T.H.D.A."/>
            <person name="Brescovit A.D."/>
            <person name="Santos A.J."/>
        </authorList>
    </citation>
    <scope>NUCLEOTIDE SEQUENCE</scope>
    <source>
        <tissue evidence="2">Shoot tissue taken approximately 20 cm above the soil surface</tissue>
    </source>
</reference>
<protein>
    <submittedName>
        <fullName evidence="2">Uncharacterized protein</fullName>
    </submittedName>
</protein>
<feature type="compositionally biased region" description="Gly residues" evidence="1">
    <location>
        <begin position="59"/>
        <end position="82"/>
    </location>
</feature>
<dbReference type="EMBL" id="GBRH01219385">
    <property type="protein sequence ID" value="JAD78510.1"/>
    <property type="molecule type" value="Transcribed_RNA"/>
</dbReference>
<proteinExistence type="predicted"/>
<name>A0A0A9CYN1_ARUDO</name>